<dbReference type="GO" id="GO:0008320">
    <property type="term" value="F:protein transmembrane transporter activity"/>
    <property type="evidence" value="ECO:0007669"/>
    <property type="project" value="TreeGrafter"/>
</dbReference>
<keyword evidence="5 10" id="KW-0802">TPR repeat</keyword>
<accession>A0A177EC56</accession>
<feature type="repeat" description="TPR" evidence="10">
    <location>
        <begin position="76"/>
        <end position="109"/>
    </location>
</feature>
<gene>
    <name evidence="11" type="ORF">NEDG_01109</name>
</gene>
<evidence type="ECO:0000256" key="7">
    <source>
        <dbReference type="ARBA" id="ARBA00023128"/>
    </source>
</evidence>
<comment type="similarity">
    <text evidence="9">Belongs to the Tom70 family.</text>
</comment>
<dbReference type="InterPro" id="IPR011990">
    <property type="entry name" value="TPR-like_helical_dom_sf"/>
</dbReference>
<evidence type="ECO:0000256" key="9">
    <source>
        <dbReference type="ARBA" id="ARBA00038030"/>
    </source>
</evidence>
<keyword evidence="3" id="KW-0677">Repeat</keyword>
<evidence type="ECO:0000256" key="5">
    <source>
        <dbReference type="ARBA" id="ARBA00022803"/>
    </source>
</evidence>
<dbReference type="SMART" id="SM00028">
    <property type="entry name" value="TPR"/>
    <property type="match status" value="5"/>
</dbReference>
<dbReference type="AlphaFoldDB" id="A0A177EC56"/>
<evidence type="ECO:0000256" key="4">
    <source>
        <dbReference type="ARBA" id="ARBA00022787"/>
    </source>
</evidence>
<dbReference type="PANTHER" id="PTHR46208:SF1">
    <property type="entry name" value="MITOCHONDRIAL IMPORT RECEPTOR SUBUNIT TOM70"/>
    <property type="match status" value="1"/>
</dbReference>
<dbReference type="Pfam" id="PF13424">
    <property type="entry name" value="TPR_12"/>
    <property type="match status" value="1"/>
</dbReference>
<feature type="repeat" description="TPR" evidence="10">
    <location>
        <begin position="35"/>
        <end position="68"/>
    </location>
</feature>
<dbReference type="OrthoDB" id="2423701at2759"/>
<keyword evidence="6" id="KW-1133">Transmembrane helix</keyword>
<evidence type="ECO:0000313" key="11">
    <source>
        <dbReference type="EMBL" id="OAG28970.1"/>
    </source>
</evidence>
<sequence>MKEEACIAHWIAYGAAMAGLAYATYKYMRYERNTPEQLKEKGDVFFCEKRYEEALKAYQEAMGLAERKETAGEVQIKLRNNISQCYFHLKQYDQSLVYAEETLKLDPLHKGAIKRLAMLTEIDCGYPDEKGIAVITAYLVLLNKEMEKENLILIEKENLQPSAAKLKSTRENNHWQTVLDTKVNTLAKSMAEKHHHTTTLHVPIVKLEEILLTFKDVLRDASFGPATDEDKRTLSLIDKRSFIALIEHISLSITPPKPTTPSKRSLFVLGNIRFAQTQYEEAARYFRETGTLYGDVLALFIEKLKGVPSTELGREQIERIMEKKDDPIVRMYVAQIQLATHNIGQYLSTMVELENEALIPHPFIANAKSQFELKEEKEALVTIYRALKIFPNDINTICTAIEILSQTDLEKHPDQKDKLEKLVLRLNTPKFRDSARAKFFQYIGYSSLKKDAETLRSLDDALLLDPYNSSLLLQKAHHLISIGNPAGFSLFHQASKLSPDTAEEIYRIMLTYKSIYDVQEHYPALASLSGPR</sequence>
<organism evidence="11 12">
    <name type="scientific">Nematocida displodere</name>
    <dbReference type="NCBI Taxonomy" id="1805483"/>
    <lineage>
        <taxon>Eukaryota</taxon>
        <taxon>Fungi</taxon>
        <taxon>Fungi incertae sedis</taxon>
        <taxon>Microsporidia</taxon>
        <taxon>Nematocida</taxon>
    </lineage>
</organism>
<dbReference type="Gene3D" id="1.25.40.10">
    <property type="entry name" value="Tetratricopeptide repeat domain"/>
    <property type="match status" value="2"/>
</dbReference>
<dbReference type="GeneID" id="93647459"/>
<dbReference type="GO" id="GO:0030943">
    <property type="term" value="F:mitochondrion targeting sequence binding"/>
    <property type="evidence" value="ECO:0007669"/>
    <property type="project" value="TreeGrafter"/>
</dbReference>
<keyword evidence="4" id="KW-1000">Mitochondrion outer membrane</keyword>
<dbReference type="SUPFAM" id="SSF48452">
    <property type="entry name" value="TPR-like"/>
    <property type="match status" value="1"/>
</dbReference>
<dbReference type="GO" id="GO:0045039">
    <property type="term" value="P:protein insertion into mitochondrial inner membrane"/>
    <property type="evidence" value="ECO:0007669"/>
    <property type="project" value="TreeGrafter"/>
</dbReference>
<dbReference type="PROSITE" id="PS50005">
    <property type="entry name" value="TPR"/>
    <property type="match status" value="2"/>
</dbReference>
<comment type="caution">
    <text evidence="11">The sequence shown here is derived from an EMBL/GenBank/DDBJ whole genome shotgun (WGS) entry which is preliminary data.</text>
</comment>
<evidence type="ECO:0000256" key="2">
    <source>
        <dbReference type="ARBA" id="ARBA00022692"/>
    </source>
</evidence>
<proteinExistence type="inferred from homology"/>
<dbReference type="GO" id="GO:0030150">
    <property type="term" value="P:protein import into mitochondrial matrix"/>
    <property type="evidence" value="ECO:0007669"/>
    <property type="project" value="TreeGrafter"/>
</dbReference>
<protein>
    <recommendedName>
        <fullName evidence="13">Mitochondrial import receptor subunit TOM70</fullName>
    </recommendedName>
</protein>
<keyword evidence="2" id="KW-0812">Transmembrane</keyword>
<keyword evidence="12" id="KW-1185">Reference proteome</keyword>
<evidence type="ECO:0008006" key="13">
    <source>
        <dbReference type="Google" id="ProtNLM"/>
    </source>
</evidence>
<dbReference type="RefSeq" id="XP_067543715.1">
    <property type="nucleotide sequence ID" value="XM_067688527.1"/>
</dbReference>
<dbReference type="VEuPathDB" id="MicrosporidiaDB:NEDG_01109"/>
<keyword evidence="7" id="KW-0496">Mitochondrion</keyword>
<dbReference type="STRING" id="1805483.A0A177EC56"/>
<evidence type="ECO:0000256" key="6">
    <source>
        <dbReference type="ARBA" id="ARBA00022989"/>
    </source>
</evidence>
<evidence type="ECO:0000256" key="3">
    <source>
        <dbReference type="ARBA" id="ARBA00022737"/>
    </source>
</evidence>
<dbReference type="GO" id="GO:0005741">
    <property type="term" value="C:mitochondrial outer membrane"/>
    <property type="evidence" value="ECO:0007669"/>
    <property type="project" value="UniProtKB-SubCell"/>
</dbReference>
<comment type="subcellular location">
    <subcellularLocation>
        <location evidence="1">Mitochondrion outer membrane</location>
        <topology evidence="1">Single-pass membrane protein</topology>
    </subcellularLocation>
</comment>
<evidence type="ECO:0000256" key="10">
    <source>
        <dbReference type="PROSITE-ProRule" id="PRU00339"/>
    </source>
</evidence>
<evidence type="ECO:0000313" key="12">
    <source>
        <dbReference type="Proteomes" id="UP000185944"/>
    </source>
</evidence>
<keyword evidence="8" id="KW-0472">Membrane</keyword>
<reference evidence="11 12" key="1">
    <citation type="submission" date="2016-02" db="EMBL/GenBank/DDBJ databases">
        <title>Discovery of a natural microsporidian pathogen with a broad tissue tropism in Caenorhabditis elegans.</title>
        <authorList>
            <person name="Luallen R.J."/>
            <person name="Reinke A.W."/>
            <person name="Tong L."/>
            <person name="Botts M.R."/>
            <person name="Felix M.-A."/>
            <person name="Troemel E.R."/>
        </authorList>
    </citation>
    <scope>NUCLEOTIDE SEQUENCE [LARGE SCALE GENOMIC DNA]</scope>
    <source>
        <strain evidence="11 12">JUm2807</strain>
    </source>
</reference>
<dbReference type="PANTHER" id="PTHR46208">
    <property type="entry name" value="MITOCHONDRIAL IMPORT RECEPTOR SUBUNIT TOM70"/>
    <property type="match status" value="1"/>
</dbReference>
<dbReference type="InterPro" id="IPR019734">
    <property type="entry name" value="TPR_rpt"/>
</dbReference>
<evidence type="ECO:0000256" key="1">
    <source>
        <dbReference type="ARBA" id="ARBA00004572"/>
    </source>
</evidence>
<dbReference type="EMBL" id="LTDL01000042">
    <property type="protein sequence ID" value="OAG28970.1"/>
    <property type="molecule type" value="Genomic_DNA"/>
</dbReference>
<evidence type="ECO:0000256" key="8">
    <source>
        <dbReference type="ARBA" id="ARBA00023136"/>
    </source>
</evidence>
<name>A0A177EC56_9MICR</name>
<dbReference type="Proteomes" id="UP000185944">
    <property type="component" value="Unassembled WGS sequence"/>
</dbReference>